<evidence type="ECO:0000256" key="5">
    <source>
        <dbReference type="ARBA" id="ARBA00022490"/>
    </source>
</evidence>
<dbReference type="EnsemblProtists" id="EKX47840">
    <property type="protein sequence ID" value="EKX47840"/>
    <property type="gene ID" value="GUITHDRAFT_159530"/>
</dbReference>
<dbReference type="FunFam" id="1.10.8.710:FF:000007">
    <property type="entry name" value="Putative dynein heavy chain"/>
    <property type="match status" value="1"/>
</dbReference>
<dbReference type="Gene3D" id="2.60.40.10">
    <property type="entry name" value="Immunoglobulins"/>
    <property type="match status" value="2"/>
</dbReference>
<dbReference type="Pfam" id="PF00630">
    <property type="entry name" value="Filamin"/>
    <property type="match status" value="1"/>
</dbReference>
<feature type="domain" description="IPT/TIG" evidence="19">
    <location>
        <begin position="354"/>
        <end position="445"/>
    </location>
</feature>
<dbReference type="InterPro" id="IPR041658">
    <property type="entry name" value="AAA_lid_11"/>
</dbReference>
<dbReference type="STRING" id="905079.L1JIC9"/>
<gene>
    <name evidence="20" type="ORF">GUITHDRAFT_159530</name>
</gene>
<dbReference type="GO" id="GO:0005874">
    <property type="term" value="C:microtubule"/>
    <property type="evidence" value="ECO:0007669"/>
    <property type="project" value="UniProtKB-KW"/>
</dbReference>
<dbReference type="KEGG" id="gtt:GUITHDRAFT_159530"/>
<dbReference type="InterPro" id="IPR035706">
    <property type="entry name" value="AAA_9"/>
</dbReference>
<accession>L1JIC9</accession>
<dbReference type="OMA" id="QRENMAG"/>
<evidence type="ECO:0000313" key="20">
    <source>
        <dbReference type="EMBL" id="EKX47840.1"/>
    </source>
</evidence>
<name>L1JIC9_GUITC</name>
<keyword evidence="5" id="KW-0963">Cytoplasm</keyword>
<dbReference type="InterPro" id="IPR041589">
    <property type="entry name" value="DNAH3_AAA_lid_1"/>
</dbReference>
<dbReference type="EMBL" id="JH992988">
    <property type="protein sequence ID" value="EKX47840.1"/>
    <property type="molecule type" value="Genomic_DNA"/>
</dbReference>
<organism evidence="20">
    <name type="scientific">Guillardia theta (strain CCMP2712)</name>
    <name type="common">Cryptophyte</name>
    <dbReference type="NCBI Taxonomy" id="905079"/>
    <lineage>
        <taxon>Eukaryota</taxon>
        <taxon>Cryptophyceae</taxon>
        <taxon>Pyrenomonadales</taxon>
        <taxon>Geminigeraceae</taxon>
        <taxon>Guillardia</taxon>
    </lineage>
</organism>
<dbReference type="Gene3D" id="1.10.8.710">
    <property type="match status" value="1"/>
</dbReference>
<dbReference type="Proteomes" id="UP000011087">
    <property type="component" value="Unassembled WGS sequence"/>
</dbReference>
<dbReference type="SUPFAM" id="SSF50965">
    <property type="entry name" value="Galactose oxidase, central domain"/>
    <property type="match status" value="2"/>
</dbReference>
<evidence type="ECO:0000256" key="7">
    <source>
        <dbReference type="ARBA" id="ARBA00022737"/>
    </source>
</evidence>
<feature type="repeat" description="Filamin" evidence="16">
    <location>
        <begin position="445"/>
        <end position="555"/>
    </location>
</feature>
<feature type="compositionally biased region" description="Acidic residues" evidence="18">
    <location>
        <begin position="790"/>
        <end position="806"/>
    </location>
</feature>
<dbReference type="InterPro" id="IPR013783">
    <property type="entry name" value="Ig-like_fold"/>
</dbReference>
<dbReference type="GO" id="GO:0045505">
    <property type="term" value="F:dynein intermediate chain binding"/>
    <property type="evidence" value="ECO:0007669"/>
    <property type="project" value="InterPro"/>
</dbReference>
<dbReference type="Gene3D" id="1.10.8.1220">
    <property type="match status" value="1"/>
</dbReference>
<dbReference type="InterPro" id="IPR015915">
    <property type="entry name" value="Kelch-typ_b-propeller"/>
</dbReference>
<feature type="region of interest" description="Disordered" evidence="18">
    <location>
        <begin position="1"/>
        <end position="21"/>
    </location>
</feature>
<evidence type="ECO:0000256" key="13">
    <source>
        <dbReference type="ARBA" id="ARBA00023175"/>
    </source>
</evidence>
<dbReference type="eggNOG" id="KOG0379">
    <property type="taxonomic scope" value="Eukaryota"/>
</dbReference>
<dbReference type="InterPro" id="IPR041466">
    <property type="entry name" value="Dynein_AAA5_ext"/>
</dbReference>
<dbReference type="FunFam" id="3.40.50.300:FF:000049">
    <property type="entry name" value="Dynein, axonemal, heavy chain 5"/>
    <property type="match status" value="1"/>
</dbReference>
<dbReference type="FunFam" id="3.40.50.300:FF:002141">
    <property type="entry name" value="Dynein heavy chain"/>
    <property type="match status" value="1"/>
</dbReference>
<dbReference type="GO" id="GO:0051959">
    <property type="term" value="F:dynein light intermediate chain binding"/>
    <property type="evidence" value="ECO:0007669"/>
    <property type="project" value="InterPro"/>
</dbReference>
<keyword evidence="10" id="KW-0243">Dynein</keyword>
<evidence type="ECO:0000256" key="3">
    <source>
        <dbReference type="ARBA" id="ARBA00008887"/>
    </source>
</evidence>
<keyword evidence="22" id="KW-1185">Reference proteome</keyword>
<dbReference type="Pfam" id="PF18198">
    <property type="entry name" value="AAA_lid_11"/>
    <property type="match status" value="1"/>
</dbReference>
<dbReference type="InterPro" id="IPR024743">
    <property type="entry name" value="Dynein_HC_stalk"/>
</dbReference>
<dbReference type="GO" id="GO:0005930">
    <property type="term" value="C:axoneme"/>
    <property type="evidence" value="ECO:0007669"/>
    <property type="project" value="UniProtKB-SubCell"/>
</dbReference>
<evidence type="ECO:0000256" key="10">
    <source>
        <dbReference type="ARBA" id="ARBA00023017"/>
    </source>
</evidence>
<evidence type="ECO:0000313" key="22">
    <source>
        <dbReference type="Proteomes" id="UP000011087"/>
    </source>
</evidence>
<evidence type="ECO:0000256" key="8">
    <source>
        <dbReference type="ARBA" id="ARBA00022741"/>
    </source>
</evidence>
<dbReference type="Pfam" id="PF12774">
    <property type="entry name" value="AAA_6"/>
    <property type="match status" value="1"/>
</dbReference>
<dbReference type="InterPro" id="IPR004273">
    <property type="entry name" value="Dynein_heavy_D6_P-loop"/>
</dbReference>
<keyword evidence="15" id="KW-0966">Cell projection</keyword>
<dbReference type="Pfam" id="PF08393">
    <property type="entry name" value="DHC_N2"/>
    <property type="match status" value="1"/>
</dbReference>
<evidence type="ECO:0000256" key="1">
    <source>
        <dbReference type="ARBA" id="ARBA00004229"/>
    </source>
</evidence>
<reference evidence="20 22" key="1">
    <citation type="journal article" date="2012" name="Nature">
        <title>Algal genomes reveal evolutionary mosaicism and the fate of nucleomorphs.</title>
        <authorList>
            <consortium name="DOE Joint Genome Institute"/>
            <person name="Curtis B.A."/>
            <person name="Tanifuji G."/>
            <person name="Burki F."/>
            <person name="Gruber A."/>
            <person name="Irimia M."/>
            <person name="Maruyama S."/>
            <person name="Arias M.C."/>
            <person name="Ball S.G."/>
            <person name="Gile G.H."/>
            <person name="Hirakawa Y."/>
            <person name="Hopkins J.F."/>
            <person name="Kuo A."/>
            <person name="Rensing S.A."/>
            <person name="Schmutz J."/>
            <person name="Symeonidi A."/>
            <person name="Elias M."/>
            <person name="Eveleigh R.J."/>
            <person name="Herman E.K."/>
            <person name="Klute M.J."/>
            <person name="Nakayama T."/>
            <person name="Obornik M."/>
            <person name="Reyes-Prieto A."/>
            <person name="Armbrust E.V."/>
            <person name="Aves S.J."/>
            <person name="Beiko R.G."/>
            <person name="Coutinho P."/>
            <person name="Dacks J.B."/>
            <person name="Durnford D.G."/>
            <person name="Fast N.M."/>
            <person name="Green B.R."/>
            <person name="Grisdale C.J."/>
            <person name="Hempel F."/>
            <person name="Henrissat B."/>
            <person name="Hoppner M.P."/>
            <person name="Ishida K."/>
            <person name="Kim E."/>
            <person name="Koreny L."/>
            <person name="Kroth P.G."/>
            <person name="Liu Y."/>
            <person name="Malik S.B."/>
            <person name="Maier U.G."/>
            <person name="McRose D."/>
            <person name="Mock T."/>
            <person name="Neilson J.A."/>
            <person name="Onodera N.T."/>
            <person name="Poole A.M."/>
            <person name="Pritham E.J."/>
            <person name="Richards T.A."/>
            <person name="Rocap G."/>
            <person name="Roy S.W."/>
            <person name="Sarai C."/>
            <person name="Schaack S."/>
            <person name="Shirato S."/>
            <person name="Slamovits C.H."/>
            <person name="Spencer D.F."/>
            <person name="Suzuki S."/>
            <person name="Worden A.Z."/>
            <person name="Zauner S."/>
            <person name="Barry K."/>
            <person name="Bell C."/>
            <person name="Bharti A.K."/>
            <person name="Crow J.A."/>
            <person name="Grimwood J."/>
            <person name="Kramer R."/>
            <person name="Lindquist E."/>
            <person name="Lucas S."/>
            <person name="Salamov A."/>
            <person name="McFadden G.I."/>
            <person name="Lane C.E."/>
            <person name="Keeling P.J."/>
            <person name="Gray M.W."/>
            <person name="Grigoriev I.V."/>
            <person name="Archibald J.M."/>
        </authorList>
    </citation>
    <scope>NUCLEOTIDE SEQUENCE</scope>
    <source>
        <strain evidence="20 22">CCMP2712</strain>
    </source>
</reference>
<evidence type="ECO:0000256" key="14">
    <source>
        <dbReference type="ARBA" id="ARBA00023212"/>
    </source>
</evidence>
<dbReference type="InterPro" id="IPR042222">
    <property type="entry name" value="Dynein_2_N"/>
</dbReference>
<dbReference type="Gene3D" id="1.20.920.20">
    <property type="match status" value="1"/>
</dbReference>
<feature type="compositionally biased region" description="Basic and acidic residues" evidence="18">
    <location>
        <begin position="761"/>
        <end position="774"/>
    </location>
</feature>
<dbReference type="SMART" id="SM00429">
    <property type="entry name" value="IPT"/>
    <property type="match status" value="1"/>
</dbReference>
<dbReference type="FunFam" id="1.10.287.2620:FF:000001">
    <property type="entry name" value="Cytoplasmic dynein heavy chain 1"/>
    <property type="match status" value="1"/>
</dbReference>
<dbReference type="Pfam" id="PF12775">
    <property type="entry name" value="AAA_7"/>
    <property type="match status" value="1"/>
</dbReference>
<dbReference type="FunFam" id="3.40.50.300:FF:000738">
    <property type="entry name" value="Dynein heavy chain axonemal"/>
    <property type="match status" value="1"/>
</dbReference>
<dbReference type="Pfam" id="PF17857">
    <property type="entry name" value="AAA_lid_1"/>
    <property type="match status" value="1"/>
</dbReference>
<proteinExistence type="inferred from homology"/>
<dbReference type="InterPro" id="IPR002909">
    <property type="entry name" value="IPT_dom"/>
</dbReference>
<keyword evidence="13" id="KW-0505">Motor protein</keyword>
<dbReference type="InterPro" id="IPR042228">
    <property type="entry name" value="Dynein_linker_3"/>
</dbReference>
<dbReference type="SUPFAM" id="SSF52540">
    <property type="entry name" value="P-loop containing nucleoside triphosphate hydrolases"/>
    <property type="match status" value="4"/>
</dbReference>
<dbReference type="InterPro" id="IPR043160">
    <property type="entry name" value="Dynein_C_barrel"/>
</dbReference>
<feature type="compositionally biased region" description="Polar residues" evidence="18">
    <location>
        <begin position="742"/>
        <end position="758"/>
    </location>
</feature>
<dbReference type="Pfam" id="PF18199">
    <property type="entry name" value="Dynein_C"/>
    <property type="match status" value="1"/>
</dbReference>
<dbReference type="GO" id="GO:0008569">
    <property type="term" value="F:minus-end-directed microtubule motor activity"/>
    <property type="evidence" value="ECO:0007669"/>
    <property type="project" value="InterPro"/>
</dbReference>
<dbReference type="PANTHER" id="PTHR45703">
    <property type="entry name" value="DYNEIN HEAVY CHAIN"/>
    <property type="match status" value="1"/>
</dbReference>
<dbReference type="GO" id="GO:0007018">
    <property type="term" value="P:microtubule-based movement"/>
    <property type="evidence" value="ECO:0007669"/>
    <property type="project" value="InterPro"/>
</dbReference>
<evidence type="ECO:0000256" key="4">
    <source>
        <dbReference type="ARBA" id="ARBA00022441"/>
    </source>
</evidence>
<dbReference type="RefSeq" id="XP_005834820.1">
    <property type="nucleotide sequence ID" value="XM_005834763.1"/>
</dbReference>
<evidence type="ECO:0000256" key="11">
    <source>
        <dbReference type="ARBA" id="ARBA00023054"/>
    </source>
</evidence>
<dbReference type="CDD" id="cd00102">
    <property type="entry name" value="IPT"/>
    <property type="match status" value="1"/>
</dbReference>
<evidence type="ECO:0000313" key="21">
    <source>
        <dbReference type="EnsemblProtists" id="EKX47840"/>
    </source>
</evidence>
<dbReference type="FunFam" id="1.20.140.100:FF:000001">
    <property type="entry name" value="dynein heavy chain 17, axonemal"/>
    <property type="match status" value="1"/>
</dbReference>
<dbReference type="Gene3D" id="1.10.8.720">
    <property type="entry name" value="Region D6 of dynein motor"/>
    <property type="match status" value="1"/>
</dbReference>
<keyword evidence="7" id="KW-0677">Repeat</keyword>
<keyword evidence="12" id="KW-0969">Cilium</keyword>
<reference evidence="22" key="2">
    <citation type="submission" date="2012-11" db="EMBL/GenBank/DDBJ databases">
        <authorList>
            <person name="Kuo A."/>
            <person name="Curtis B.A."/>
            <person name="Tanifuji G."/>
            <person name="Burki F."/>
            <person name="Gruber A."/>
            <person name="Irimia M."/>
            <person name="Maruyama S."/>
            <person name="Arias M.C."/>
            <person name="Ball S.G."/>
            <person name="Gile G.H."/>
            <person name="Hirakawa Y."/>
            <person name="Hopkins J.F."/>
            <person name="Rensing S.A."/>
            <person name="Schmutz J."/>
            <person name="Symeonidi A."/>
            <person name="Elias M."/>
            <person name="Eveleigh R.J."/>
            <person name="Herman E.K."/>
            <person name="Klute M.J."/>
            <person name="Nakayama T."/>
            <person name="Obornik M."/>
            <person name="Reyes-Prieto A."/>
            <person name="Armbrust E.V."/>
            <person name="Aves S.J."/>
            <person name="Beiko R.G."/>
            <person name="Coutinho P."/>
            <person name="Dacks J.B."/>
            <person name="Durnford D.G."/>
            <person name="Fast N.M."/>
            <person name="Green B.R."/>
            <person name="Grisdale C."/>
            <person name="Hempe F."/>
            <person name="Henrissat B."/>
            <person name="Hoppner M.P."/>
            <person name="Ishida K.-I."/>
            <person name="Kim E."/>
            <person name="Koreny L."/>
            <person name="Kroth P.G."/>
            <person name="Liu Y."/>
            <person name="Malik S.-B."/>
            <person name="Maier U.G."/>
            <person name="McRose D."/>
            <person name="Mock T."/>
            <person name="Neilson J.A."/>
            <person name="Onodera N.T."/>
            <person name="Poole A.M."/>
            <person name="Pritham E.J."/>
            <person name="Richards T.A."/>
            <person name="Rocap G."/>
            <person name="Roy S.W."/>
            <person name="Sarai C."/>
            <person name="Schaack S."/>
            <person name="Shirato S."/>
            <person name="Slamovits C.H."/>
            <person name="Spencer D.F."/>
            <person name="Suzuki S."/>
            <person name="Worden A.Z."/>
            <person name="Zauner S."/>
            <person name="Barry K."/>
            <person name="Bell C."/>
            <person name="Bharti A.K."/>
            <person name="Crow J.A."/>
            <person name="Grimwood J."/>
            <person name="Kramer R."/>
            <person name="Lindquist E."/>
            <person name="Lucas S."/>
            <person name="Salamov A."/>
            <person name="McFadden G.I."/>
            <person name="Lane C.E."/>
            <person name="Keeling P.J."/>
            <person name="Gray M.W."/>
            <person name="Grigoriev I.V."/>
            <person name="Archibald J.M."/>
        </authorList>
    </citation>
    <scope>NUCLEOTIDE SEQUENCE</scope>
    <source>
        <strain evidence="22">CCMP2712</strain>
    </source>
</reference>
<dbReference type="Pfam" id="PF12777">
    <property type="entry name" value="MT"/>
    <property type="match status" value="1"/>
</dbReference>
<comment type="subcellular location">
    <subcellularLocation>
        <location evidence="2">Cytoplasm</location>
        <location evidence="2">Cytoskeleton</location>
        <location evidence="2">Cilium axoneme</location>
    </subcellularLocation>
    <subcellularLocation>
        <location evidence="1">Plastid</location>
        <location evidence="1">Chloroplast</location>
    </subcellularLocation>
</comment>
<dbReference type="GeneID" id="17304473"/>
<protein>
    <recommendedName>
        <fullName evidence="19">IPT/TIG domain-containing protein</fullName>
    </recommendedName>
</protein>
<dbReference type="GO" id="GO:0030286">
    <property type="term" value="C:dynein complex"/>
    <property type="evidence" value="ECO:0007669"/>
    <property type="project" value="UniProtKB-KW"/>
</dbReference>
<dbReference type="GO" id="GO:0009507">
    <property type="term" value="C:chloroplast"/>
    <property type="evidence" value="ECO:0007669"/>
    <property type="project" value="UniProtKB-SubCell"/>
</dbReference>
<dbReference type="Pfam" id="PF17852">
    <property type="entry name" value="Dynein_AAA_lid"/>
    <property type="match status" value="1"/>
</dbReference>
<evidence type="ECO:0000256" key="12">
    <source>
        <dbReference type="ARBA" id="ARBA00023069"/>
    </source>
</evidence>
<dbReference type="SUPFAM" id="SSF117281">
    <property type="entry name" value="Kelch motif"/>
    <property type="match status" value="2"/>
</dbReference>
<dbReference type="Gene3D" id="1.20.920.30">
    <property type="match status" value="1"/>
</dbReference>
<dbReference type="Pfam" id="PF12780">
    <property type="entry name" value="AAA_8"/>
    <property type="match status" value="1"/>
</dbReference>
<feature type="region of interest" description="Disordered" evidence="18">
    <location>
        <begin position="734"/>
        <end position="813"/>
    </location>
</feature>
<evidence type="ECO:0000256" key="9">
    <source>
        <dbReference type="ARBA" id="ARBA00022840"/>
    </source>
</evidence>
<dbReference type="InterPro" id="IPR013602">
    <property type="entry name" value="Dynein_heavy_linker"/>
</dbReference>
<dbReference type="InterPro" id="IPR043157">
    <property type="entry name" value="Dynein_AAA1S"/>
</dbReference>
<dbReference type="Gene3D" id="1.20.140.100">
    <property type="entry name" value="Dynein heavy chain, N-terminal domain 2"/>
    <property type="match status" value="1"/>
</dbReference>
<dbReference type="FunFam" id="1.20.920.20:FF:000001">
    <property type="entry name" value="dynein heavy chain 2, axonemal"/>
    <property type="match status" value="1"/>
</dbReference>
<dbReference type="Gene3D" id="3.20.180.20">
    <property type="entry name" value="Dynein heavy chain, N-terminal domain 2"/>
    <property type="match status" value="1"/>
</dbReference>
<dbReference type="InterPro" id="IPR026983">
    <property type="entry name" value="DHC"/>
</dbReference>
<dbReference type="FunFam" id="3.40.50.300:FF:001275">
    <property type="entry name" value="Dynein heavy chain, putative"/>
    <property type="match status" value="1"/>
</dbReference>
<keyword evidence="6" id="KW-0493">Microtubule</keyword>
<dbReference type="Gene3D" id="2.120.10.80">
    <property type="entry name" value="Kelch-type beta propeller"/>
    <property type="match status" value="4"/>
</dbReference>
<dbReference type="HOGENOM" id="CLU_000038_4_1_1"/>
<evidence type="ECO:0000256" key="16">
    <source>
        <dbReference type="PROSITE-ProRule" id="PRU00087"/>
    </source>
</evidence>
<evidence type="ECO:0000256" key="17">
    <source>
        <dbReference type="SAM" id="Coils"/>
    </source>
</evidence>
<dbReference type="Pfam" id="PF01833">
    <property type="entry name" value="TIG"/>
    <property type="match status" value="1"/>
</dbReference>
<dbReference type="Pfam" id="PF24681">
    <property type="entry name" value="Kelch_KLHDC2_KLHL20_DRC7"/>
    <property type="match status" value="3"/>
</dbReference>
<feature type="coiled-coil region" evidence="17">
    <location>
        <begin position="3169"/>
        <end position="3217"/>
    </location>
</feature>
<dbReference type="Gene3D" id="3.40.50.300">
    <property type="entry name" value="P-loop containing nucleotide triphosphate hydrolases"/>
    <property type="match status" value="5"/>
</dbReference>
<dbReference type="Gene3D" id="1.20.1270.280">
    <property type="match status" value="1"/>
</dbReference>
<dbReference type="eggNOG" id="KOG3595">
    <property type="taxonomic scope" value="Eukaryota"/>
</dbReference>
<dbReference type="PROSITE" id="PS50194">
    <property type="entry name" value="FILAMIN_REPEAT"/>
    <property type="match status" value="1"/>
</dbReference>
<dbReference type="InterPro" id="IPR027417">
    <property type="entry name" value="P-loop_NTPase"/>
</dbReference>
<keyword evidence="8" id="KW-0547">Nucleotide-binding</keyword>
<dbReference type="Gene3D" id="1.10.472.130">
    <property type="match status" value="1"/>
</dbReference>
<dbReference type="InterPro" id="IPR011043">
    <property type="entry name" value="Gal_Oxase/kelch_b-propeller"/>
</dbReference>
<evidence type="ECO:0000256" key="2">
    <source>
        <dbReference type="ARBA" id="ARBA00004430"/>
    </source>
</evidence>
<dbReference type="SMART" id="SM00557">
    <property type="entry name" value="IG_FLMN"/>
    <property type="match status" value="1"/>
</dbReference>
<dbReference type="PANTHER" id="PTHR45703:SF8">
    <property type="entry name" value="DYNEINS HEAVY CHAIN"/>
    <property type="match status" value="1"/>
</dbReference>
<reference evidence="21" key="3">
    <citation type="submission" date="2016-03" db="UniProtKB">
        <authorList>
            <consortium name="EnsemblProtists"/>
        </authorList>
    </citation>
    <scope>IDENTIFICATION</scope>
</reference>
<dbReference type="Gene3D" id="3.10.490.20">
    <property type="match status" value="1"/>
</dbReference>
<dbReference type="InterPro" id="IPR001298">
    <property type="entry name" value="Filamin/ABP280_rpt"/>
</dbReference>
<dbReference type="GO" id="GO:0005524">
    <property type="term" value="F:ATP binding"/>
    <property type="evidence" value="ECO:0007669"/>
    <property type="project" value="UniProtKB-KW"/>
</dbReference>
<dbReference type="InterPro" id="IPR024317">
    <property type="entry name" value="Dynein_heavy_chain_D4_dom"/>
</dbReference>
<dbReference type="InterPro" id="IPR017868">
    <property type="entry name" value="Filamin/ABP280_repeat-like"/>
</dbReference>
<dbReference type="Gene3D" id="1.10.287.2620">
    <property type="match status" value="1"/>
</dbReference>
<dbReference type="InterPro" id="IPR014756">
    <property type="entry name" value="Ig_E-set"/>
</dbReference>
<evidence type="ECO:0000256" key="15">
    <source>
        <dbReference type="ARBA" id="ARBA00023273"/>
    </source>
</evidence>
<evidence type="ECO:0000256" key="6">
    <source>
        <dbReference type="ARBA" id="ARBA00022701"/>
    </source>
</evidence>
<dbReference type="OrthoDB" id="10251809at2759"/>
<dbReference type="InterPro" id="IPR042219">
    <property type="entry name" value="AAA_lid_11_sf"/>
</dbReference>
<dbReference type="PaxDb" id="55529-EKX47840"/>
<dbReference type="Gene3D" id="1.20.58.1120">
    <property type="match status" value="1"/>
</dbReference>
<dbReference type="InterPro" id="IPR041228">
    <property type="entry name" value="Dynein_C"/>
</dbReference>
<dbReference type="FunFam" id="3.10.490.20:FF:000009">
    <property type="entry name" value="Dynein heavy chain 4"/>
    <property type="match status" value="1"/>
</dbReference>
<sequence length="4460" mass="504293">MGTCLWEAPEQSGERPTGRSGHSLNIVGRRAIVFGGCTEQDDKPTILNEAYCIELSSNEYKWLKLDPEDRSIPPPRWRHTGNTISDTELFVFGGIGEKCRLNDSFILDLEPETPIWSDVSSNGIPPSPRSYHTASLCNKRIYVFGGYGGHGERRQHFNDMHIFDIETRTWLGEENGISVEREGFHRGIKTEGSLPSPRCNHTTNVIEKTFLIVTGGRDSNQYFDDTHIFCTATFTWTQIRNLANPTAPTRLCSHLAEGVQSVPSYYLFVFGGQTSHEKNRTDWSYRSKVDVLDCKSMTWLSSQGVVQGVGPNAREDAAWAFDPKTAKILMFGGWSNDWLDDFFTLDVSGIVGPPYAVQRLEPDEGPITGKTEVIVHGLDFSKGKITIKFTDGRNEEISEKTEFISPTQLRCLSPDWSKFGPGEVFVRVSIGGEGFTVNRVKWTYYVNTKPQKCIAYGPGIFDKGGMWGFPAVFKIQAKDTTGRNRSSGGEAEYWKVKVRYGEIKLKTKLVDNKDGTYDVSYIPPGQGGVEIEVAYDDPVQGSIIPIRGSPWKSYFENPWVKCKVQGQPPRYSQGMQATTLMKKIVYYGGSSSVNIFDSEQLKWEIPEIEGKAPDDRMFHSFTTLDNEKMLVFGGQKPAPEDADPETQPPADFNSVHVLVCEKGTWKWAPSTDIAGDKPGITAKHSACLIPLGKKVLVFGGVDKEGNRNDDLRILSAQNINKMDWLHIGKSSNSGIERISSSQEPTSEDATTNNQSETGAENAHDTNAKDSKTEADANEPTGQEPPKSENEEAEPEEGEAEATEEDMNLPLTAPGKRLGSGIAFLEGKVYLFGGDASHDDGTNMFTNIMSIGTIKGNNPKNFEKGDQILWENCEVSGDVPKPRSDFIISVLDGKIVVYGGYDRQGKMLDDMYQFDPDTQEWTCIYSSDGSMAPLKPISTFVQKRLFSVSGKKDLEDVRVLEFGRIAEQSNFFAKMSTRVVEELERLFNWERSALADLNVDPNAGETEDKQRDLLLKVNGRIFEYKQEEPNIELQLDVLKDAIGLISKNGINVEKSEAQMTEVVEHWGHLKKQAPIAKELGKKVQEREALKIKNNIQNFESKVKTYQYEFRKKPLFEFKTGVGQAYQDIFRTRSELLKLEDEFADLSNFARIFEFPELMEPTRALQDQCHSELQQIVQMWHMVDMIEYQVGQWKTTLWNDIDCESMEERAKGLFKQLRSQDKFVKQTDCFVVCEQNVKNFLSTIPLVSDLRHPSMRDRHWKMLMDLTGVKFVIDDAFKLDDLLRLELHKFEDDVGEIVNRAQKEEKMEQALKKIGSTWIGLEFNFIQHKDTDVQLIKLSEEDFETLEDHQLQIQNMMGSRYLSTFEDEEICQGAQVQTVSSWQKTLSAVSDVVSIMNEIQRTWAYLETLFIGSDEVKKELPEDTERFAGIDKDVRKVLADFSQIKLAAKACTVDGVLKLLEETQYKLELCEKSLANYLEQKRRIFPRFYFVSTSDLLDILSNGNQPDKVNFHMPKIIAAVDHLDLNPGPSPQDRPSATGLESCVGIEHIEFTKPLKVEGRVEYYLQDIQNRLTESLRDIMFQSLQSFATKSSVGEWLKSVPNQIILTVSLLDFTTKMRETFHNLSTNPNAMKEMADSKIEGLTSLIDLVRTDLSKADRMKTMCLITLDAHSRDIILKLVNFNVTDINHFEWQSQLRFEWRESEGDCFVLIVDAEFKYGYEYIGNGARLVITPLTDRIYVTATQALKLCMGCAPAGPAGTGKTETTKDLGAMLAKCIYVFNCAPEMDYKSMGDIWKGLGASGAWGCFDEFNRLIAEVLSVCSTQYKSVLDAIVAQRKTFVLEGAELKLDPTCGAYITMNPGYLGRTPLPESLKALFRPVTVVVPDFALIAENMLMAEGFTQAKLLAVKFINLYTLCKDLLSKAMHYDWGLRAIKSVLRVAGDFKRNEPEKSEITLLFRSLRDFNLPKIVGDDLIIFMGLLGDLFPGEDVPRQRDWDLEKKIEECFVDVGYQPEENAVLKTVQLSELLAVRHCVFIMGTSGTGKSTCWKILGAANGKRGLKTTIKDLDPKAIQTTEFYGYINLTTREWKDGIFSMLLREAANAPGTDPKWIILDGDLDANWIESMNSVMDDNKLLTLASNERIVMKPHMRLIFELRDLKYATPATSSRAGVLYITETKQWYNFIQTWVMKREDDSPERKSLLLELFSTYVPDTLFAIKKEFRHMLPDFNCLDFNMVQSLTRVLDGLLTSENVPKDMANEATVIETYFVFAAIWAFGAGFTITDGIDMRKNFSNWWKSKWTRVKLPTKGMIYDFFVDKATSKFTPWAQVVPQIVYESSVPMDSVTVPTGETQSITFFLDLHVELRYPALLIGLAGAGKTAMINGKLRSLSEDFMSLTMNFNYYTDGSGFRSMLEAPLEKKAGRNYGPPGSMRLVYFVDDLNMPQLDPYETQYPISLLRQYMDYQHWYDMAKLQLRVIQNVQFLCAMNPTCGSFVVNPRLQRHFMIFAIGFPGSEALMTIFSTFLKGHLKNFGDALNDEQFAHKLIQAALELHNKVANTFRKTAINFHYEFSIRHLASIFKGMLMSEPAYFSEQAKFASLFIHECERTYGDRLVSTKHLDDFQKIAKDVGKKYFKDLDQSIVFPTPLIFCHCWKDLDEKSYNKAESMDSLSHILNMALNSYNETNAAMNLVLFEDAMKHVCRICRILQNGHGLMVGVGGSGKQSLCRLSAFICNCSVVQIAISGTYGMGDLKEDIKQMYFKAGLKGEQIVFMFLDSQIADERFLVYLNEMLSSGKIPGLFAPDEVDTIYNTIRNEGKGEGVPDAKDPMFEFFIAKVKKNLHVCLCFSPVGDAFRRRASRFPSLINSTVIDWFQPWPETALFDVAKRFLHDNDLGKPETKEVITKFMPFSFGRVNEASEEYLAQEKRYNYTTPKSFLELIYLYKNMLAKKRSDLEANILRLSNGLDKLEHTASDVAILVEQVKVKSVEVEAAKVKADEVAEVVGGEKAKVEEAAAAAQEEAAKTAVIANNASIMQEDCERDLAAAIPAVEKAEAALDTLNKKDLGELKSMGKPPPGVDDVTAAILAIRGEGPKNRDWNAAKNMMKDVNKFIEDLKGLKQVIDNSQMQAKFVEAARPYLAYEHVKDTEIMKKKSNAAAGLCEFLLNIVVYYDIVVTVEPKRQALKQAQDELEAANTKLAEVNAHVADLEAKLAVLIQEYDKVVAEKNAVVAEGERLQNKLGLAQRLMAALGSEQERWAINVQQMKADAELLPGDVLIASAFVSYVGCFNKLFRNKLINDVMLPYLKQNNVPLSGNPDPMSILTDPAQVARWNSEGLPSDRVSIENGAITTYAERWPLMIDPQLQGIVWVREKESKNNLQVTRLGTKKLLETMERALESGWSVMIENLQESLDAVIGPVIGRQKTKKGRNFFVKLGDKDVEYNDNFKLILHTKLANPHYPPEVQAECTLINFMVTEDGLEDQLLAKVVTKERPDLEEEKTTLIKQQNEFTVRLKQLEDDLLRKLAEAQGDITEDVALIESLEDAKKTSIEINEKVAIAKETEITINQAREDYRGVANRGALLFFALGEMFKVHSFYHYSLAAFTAVFLKSIDSAGKKYVGDSMHVQKLIQCTKGNNPFKRFRVAAMMIKAGLKGKLENGEIQTNENIDLSNRLRELTYSISYGIYNFTRRGLFDEHKLLFVTSIFLKILQRNPEIHVSNEHKGELNPDEVQYMLKGTKNMNAPLMSAEVSAFINENAWQSVCGLAEIPAFQKITQDIESGAKQWEEWVKLEQPELKPPPGEYGNYAEFQKLCILRALRPDRLTASLRTLIIQRFGKMFIDEEAFNIFSIYRETAPQTAAFFYLFPGADVVADLDPLLKKKGFSVENGMFINISMGQGQEPVAEQALDRCMKEGGWVFLQNIHLMSLWVKVLERKLEASQEGTHPDFRCFLSSEPPPLPWQQTIPEAILQNSIKVSNQPAQSLRANLLRAWQAFDQNFIDTCHRKEDFKPVLLALCCFHALINGRRKFGFIGWSCSNIYGFTMGDLAQCAQVAVNMLNARTGSRANEEVPYADLKYIFGEIMYGGHITDKWDRRTNVTYLETLVIPQIYQEGHELFPGFKSKLKGNYEEYLNHIDWNLPPETPVAFGLHPNADISYLNNECFNLFKQLMELGGGGGGGGGASKEDVIAKQVTDFLGRLPEDFNIFDIKTRIGPPENLTPYLVLLLQECERMNILLGTMRKSLIDLQLGLQGALNISDMMDKQMTSMFMDQIPSTWEKDAWRTLKSLPVWFQDVLDRIKQFADWADSLKMPPSVWLSGTFNPMAFVTAVMQTTARAHQWPLDDVETFTDITKMEWEQPEGQPEEGAYIHGLFIEGARWDREADELRDSILRELAPPMPVIHLKAIPTKERRMTGYYDCPVYYVSQRGGGNPPGSYVFFSQLKTSEPTVVTLYGIYCYKWVLAGVGILLQID</sequence>
<dbReference type="Pfam" id="PF03028">
    <property type="entry name" value="Dynein_heavy"/>
    <property type="match status" value="1"/>
</dbReference>
<keyword evidence="4" id="KW-0880">Kelch repeat</keyword>
<dbReference type="Gene3D" id="6.10.140.1060">
    <property type="match status" value="1"/>
</dbReference>
<dbReference type="Pfam" id="PF12781">
    <property type="entry name" value="AAA_9"/>
    <property type="match status" value="1"/>
</dbReference>
<dbReference type="InterPro" id="IPR035699">
    <property type="entry name" value="AAA_6"/>
</dbReference>
<keyword evidence="11 17" id="KW-0175">Coiled coil</keyword>
<evidence type="ECO:0000259" key="19">
    <source>
        <dbReference type="SMART" id="SM00429"/>
    </source>
</evidence>
<keyword evidence="14" id="KW-0206">Cytoskeleton</keyword>
<keyword evidence="9" id="KW-0067">ATP-binding</keyword>
<evidence type="ECO:0000256" key="18">
    <source>
        <dbReference type="SAM" id="MobiDB-lite"/>
    </source>
</evidence>
<dbReference type="SUPFAM" id="SSF81296">
    <property type="entry name" value="E set domains"/>
    <property type="match status" value="2"/>
</dbReference>
<comment type="similarity">
    <text evidence="3">Belongs to the dynein heavy chain family.</text>
</comment>